<feature type="transmembrane region" description="Helical" evidence="1">
    <location>
        <begin position="12"/>
        <end position="32"/>
    </location>
</feature>
<name>A0ABN6PQJ7_9BURK</name>
<dbReference type="EMBL" id="AP025730">
    <property type="protein sequence ID" value="BDI06328.1"/>
    <property type="molecule type" value="Genomic_DNA"/>
</dbReference>
<keyword evidence="3" id="KW-1185">Reference proteome</keyword>
<evidence type="ECO:0000313" key="2">
    <source>
        <dbReference type="EMBL" id="BDI06328.1"/>
    </source>
</evidence>
<protein>
    <submittedName>
        <fullName evidence="2">Uncharacterized protein</fullName>
    </submittedName>
</protein>
<proteinExistence type="predicted"/>
<accession>A0ABN6PQJ7</accession>
<keyword evidence="1" id="KW-0472">Membrane</keyword>
<sequence>MDKLVKQFLGDLGNAADLAAMAAFFALVLLGIHAPSGHAMPHTQDSRQAQALQLEVPRSFVSGTFNVPPLLFGLPSQILLLVYARLFSLVLENKQRDRRAKDSDNTKLKNRLCDLGGKRYAWVSTVDYDQNAEAADKQEQK</sequence>
<reference evidence="2" key="1">
    <citation type="submission" date="2022-04" db="EMBL/GenBank/DDBJ databases">
        <title>Whole genome sequence of Sphaerotilus sp. FB-5.</title>
        <authorList>
            <person name="Takeda M."/>
            <person name="Narihara S."/>
            <person name="Akimoto M."/>
            <person name="Akimoto R."/>
            <person name="Nishiyashiki S."/>
            <person name="Murakami T."/>
        </authorList>
    </citation>
    <scope>NUCLEOTIDE SEQUENCE</scope>
    <source>
        <strain evidence="2">FB-5</strain>
    </source>
</reference>
<keyword evidence="1" id="KW-0812">Transmembrane</keyword>
<feature type="transmembrane region" description="Helical" evidence="1">
    <location>
        <begin position="70"/>
        <end position="91"/>
    </location>
</feature>
<organism evidence="2 3">
    <name type="scientific">Sphaerotilus microaerophilus</name>
    <dbReference type="NCBI Taxonomy" id="2914710"/>
    <lineage>
        <taxon>Bacteria</taxon>
        <taxon>Pseudomonadati</taxon>
        <taxon>Pseudomonadota</taxon>
        <taxon>Betaproteobacteria</taxon>
        <taxon>Burkholderiales</taxon>
        <taxon>Sphaerotilaceae</taxon>
        <taxon>Sphaerotilus</taxon>
    </lineage>
</organism>
<keyword evidence="1" id="KW-1133">Transmembrane helix</keyword>
<dbReference type="Proteomes" id="UP001057498">
    <property type="component" value="Chromosome"/>
</dbReference>
<evidence type="ECO:0000313" key="3">
    <source>
        <dbReference type="Proteomes" id="UP001057498"/>
    </source>
</evidence>
<gene>
    <name evidence="2" type="ORF">CATMQ487_32980</name>
</gene>
<evidence type="ECO:0000256" key="1">
    <source>
        <dbReference type="SAM" id="Phobius"/>
    </source>
</evidence>